<keyword evidence="4" id="KW-0862">Zinc</keyword>
<keyword evidence="8" id="KW-1185">Reference proteome</keyword>
<dbReference type="PANTHER" id="PTHR14677:SF20">
    <property type="entry name" value="ZINC FINGER AN1-TYPE CONTAINING 2A-RELATED"/>
    <property type="match status" value="1"/>
</dbReference>
<accession>A0AAF3FDX4</accession>
<organism evidence="8 9">
    <name type="scientific">Mesorhabditis belari</name>
    <dbReference type="NCBI Taxonomy" id="2138241"/>
    <lineage>
        <taxon>Eukaryota</taxon>
        <taxon>Metazoa</taxon>
        <taxon>Ecdysozoa</taxon>
        <taxon>Nematoda</taxon>
        <taxon>Chromadorea</taxon>
        <taxon>Rhabditida</taxon>
        <taxon>Rhabditina</taxon>
        <taxon>Rhabditomorpha</taxon>
        <taxon>Rhabditoidea</taxon>
        <taxon>Rhabditidae</taxon>
        <taxon>Mesorhabditinae</taxon>
        <taxon>Mesorhabditis</taxon>
    </lineage>
</organism>
<dbReference type="GO" id="GO:0043161">
    <property type="term" value="P:proteasome-mediated ubiquitin-dependent protein catabolic process"/>
    <property type="evidence" value="ECO:0007669"/>
    <property type="project" value="TreeGrafter"/>
</dbReference>
<dbReference type="InterPro" id="IPR057357">
    <property type="entry name" value="Znf-C2H2_ZFAND2A/B"/>
</dbReference>
<dbReference type="SMART" id="SM00154">
    <property type="entry name" value="ZnF_AN1"/>
    <property type="match status" value="2"/>
</dbReference>
<sequence length="231" mass="25777">MAEFPSLGQHCGVDLCNQLDFLPVKCDACHGTFCITHFTYDGHECKETHSKNVQVPVCPLCNQPVPVGKGANIDQIVNQHIDMNCPTKQKKRIFKNQCSKVGCKKRELVPFTCNRCSKNFCVSHRHESDHDCEKNGPATSRAGLAAVNRNAQSCSRQAQVSEDEALARALASSLNTQTSPEEMDRRLAEQLQQEEYGQRRAGAGSGNQENKNNRYNCDHRLSFIVVQKLIT</sequence>
<evidence type="ECO:0000256" key="2">
    <source>
        <dbReference type="ARBA" id="ARBA00022737"/>
    </source>
</evidence>
<dbReference type="WBParaSite" id="MBELARI_LOCUS4833.1">
    <property type="protein sequence ID" value="MBELARI_LOCUS4833.1"/>
    <property type="gene ID" value="MBELARI_LOCUS4833"/>
</dbReference>
<dbReference type="SUPFAM" id="SSF118310">
    <property type="entry name" value="AN1-like Zinc finger"/>
    <property type="match status" value="2"/>
</dbReference>
<reference evidence="9" key="1">
    <citation type="submission" date="2024-02" db="UniProtKB">
        <authorList>
            <consortium name="WormBaseParasite"/>
        </authorList>
    </citation>
    <scope>IDENTIFICATION</scope>
</reference>
<dbReference type="Pfam" id="PF01428">
    <property type="entry name" value="zf-AN1"/>
    <property type="match status" value="2"/>
</dbReference>
<dbReference type="GO" id="GO:0045047">
    <property type="term" value="P:protein targeting to ER"/>
    <property type="evidence" value="ECO:0007669"/>
    <property type="project" value="TreeGrafter"/>
</dbReference>
<proteinExistence type="predicted"/>
<feature type="region of interest" description="Disordered" evidence="6">
    <location>
        <begin position="192"/>
        <end position="214"/>
    </location>
</feature>
<keyword evidence="2" id="KW-0677">Repeat</keyword>
<evidence type="ECO:0000313" key="8">
    <source>
        <dbReference type="Proteomes" id="UP000887575"/>
    </source>
</evidence>
<evidence type="ECO:0000256" key="5">
    <source>
        <dbReference type="PROSITE-ProRule" id="PRU00449"/>
    </source>
</evidence>
<keyword evidence="1" id="KW-0479">Metal-binding</keyword>
<keyword evidence="3 5" id="KW-0863">Zinc-finger</keyword>
<feature type="domain" description="AN1-type" evidence="7">
    <location>
        <begin position="92"/>
        <end position="140"/>
    </location>
</feature>
<dbReference type="PANTHER" id="PTHR14677">
    <property type="entry name" value="ARSENITE INDUCUBLE RNA ASSOCIATED PROTEIN AIP-1-RELATED"/>
    <property type="match status" value="1"/>
</dbReference>
<evidence type="ECO:0000256" key="6">
    <source>
        <dbReference type="SAM" id="MobiDB-lite"/>
    </source>
</evidence>
<dbReference type="GO" id="GO:0008270">
    <property type="term" value="F:zinc ion binding"/>
    <property type="evidence" value="ECO:0007669"/>
    <property type="project" value="UniProtKB-KW"/>
</dbReference>
<name>A0AAF3FDX4_9BILA</name>
<feature type="domain" description="AN1-type" evidence="7">
    <location>
        <begin position="5"/>
        <end position="53"/>
    </location>
</feature>
<dbReference type="InterPro" id="IPR035896">
    <property type="entry name" value="AN1-like_Znf"/>
</dbReference>
<dbReference type="InterPro" id="IPR000058">
    <property type="entry name" value="Znf_AN1"/>
</dbReference>
<evidence type="ECO:0000256" key="3">
    <source>
        <dbReference type="ARBA" id="ARBA00022771"/>
    </source>
</evidence>
<dbReference type="Proteomes" id="UP000887575">
    <property type="component" value="Unassembled WGS sequence"/>
</dbReference>
<dbReference type="PROSITE" id="PS51039">
    <property type="entry name" value="ZF_AN1"/>
    <property type="match status" value="2"/>
</dbReference>
<dbReference type="AlphaFoldDB" id="A0AAF3FDX4"/>
<evidence type="ECO:0000256" key="4">
    <source>
        <dbReference type="ARBA" id="ARBA00022833"/>
    </source>
</evidence>
<dbReference type="Gene3D" id="4.10.1110.10">
    <property type="entry name" value="AN1-like Zinc finger"/>
    <property type="match status" value="2"/>
</dbReference>
<evidence type="ECO:0000313" key="9">
    <source>
        <dbReference type="WBParaSite" id="MBELARI_LOCUS4833.1"/>
    </source>
</evidence>
<dbReference type="GO" id="GO:0005783">
    <property type="term" value="C:endoplasmic reticulum"/>
    <property type="evidence" value="ECO:0007669"/>
    <property type="project" value="TreeGrafter"/>
</dbReference>
<protein>
    <submittedName>
        <fullName evidence="9">AN1-type domain-containing protein</fullName>
    </submittedName>
</protein>
<evidence type="ECO:0000259" key="7">
    <source>
        <dbReference type="PROSITE" id="PS51039"/>
    </source>
</evidence>
<dbReference type="Pfam" id="PF25403">
    <property type="entry name" value="zf-C2H2_ZFAND2"/>
    <property type="match status" value="1"/>
</dbReference>
<evidence type="ECO:0000256" key="1">
    <source>
        <dbReference type="ARBA" id="ARBA00022723"/>
    </source>
</evidence>